<dbReference type="EMBL" id="LSRL02003685">
    <property type="protein sequence ID" value="TDG38425.1"/>
    <property type="molecule type" value="Genomic_DNA"/>
</dbReference>
<sequence>EAMFNEVLIAIENLCIVIE</sequence>
<organism evidence="1 2">
    <name type="scientific">Drosophila navojoa</name>
    <name type="common">Fruit fly</name>
    <dbReference type="NCBI Taxonomy" id="7232"/>
    <lineage>
        <taxon>Eukaryota</taxon>
        <taxon>Metazoa</taxon>
        <taxon>Ecdysozoa</taxon>
        <taxon>Arthropoda</taxon>
        <taxon>Hexapoda</taxon>
        <taxon>Insecta</taxon>
        <taxon>Pterygota</taxon>
        <taxon>Neoptera</taxon>
        <taxon>Endopterygota</taxon>
        <taxon>Diptera</taxon>
        <taxon>Brachycera</taxon>
        <taxon>Muscomorpha</taxon>
        <taxon>Ephydroidea</taxon>
        <taxon>Drosophilidae</taxon>
        <taxon>Drosophila</taxon>
    </lineage>
</organism>
<reference evidence="1 2" key="1">
    <citation type="journal article" date="2019" name="J. Hered.">
        <title>An Improved Genome Assembly for Drosophila navojoa, the Basal Species in the mojavensis Cluster.</title>
        <authorList>
            <person name="Vanderlinde T."/>
            <person name="Dupim E.G."/>
            <person name="Nazario-Yepiz N.O."/>
            <person name="Carvalho A.B."/>
        </authorList>
    </citation>
    <scope>NUCLEOTIDE SEQUENCE [LARGE SCALE GENOMIC DNA]</scope>
    <source>
        <strain evidence="1">Navoj_Jal97</strain>
        <tissue evidence="1">Whole organism</tissue>
    </source>
</reference>
<dbReference type="AlphaFoldDB" id="A0A484AS91"/>
<accession>A0A484AS91</accession>
<keyword evidence="2" id="KW-1185">Reference proteome</keyword>
<feature type="non-terminal residue" evidence="1">
    <location>
        <position position="1"/>
    </location>
</feature>
<comment type="caution">
    <text evidence="1">The sequence shown here is derived from an EMBL/GenBank/DDBJ whole genome shotgun (WGS) entry which is preliminary data.</text>
</comment>
<evidence type="ECO:0000313" key="2">
    <source>
        <dbReference type="Proteomes" id="UP000295192"/>
    </source>
</evidence>
<protein>
    <submittedName>
        <fullName evidence="1">Uncharacterized protein</fullName>
    </submittedName>
</protein>
<dbReference type="Proteomes" id="UP000295192">
    <property type="component" value="Unassembled WGS sequence"/>
</dbReference>
<evidence type="ECO:0000313" key="1">
    <source>
        <dbReference type="EMBL" id="TDG38425.1"/>
    </source>
</evidence>
<proteinExistence type="predicted"/>
<name>A0A484AS91_DRONA</name>
<gene>
    <name evidence="1" type="ORF">AWZ03_015153</name>
</gene>